<gene>
    <name evidence="2" type="ORF">PQG45_00750</name>
</gene>
<sequence>MNNTQKFSISLCLGIALLFFWQITRVSNNTPYLDDVNFIDFILHFANPRQSISDLLTQLFMVDNNHMAVVPKLGLSLQYLLFQDINFKRILLISAFQLALIGTWFIWQFKQTKKPYWMALPIVFLWFQPQYYEISNWAMTGIQQSSVILFSILALECISKPGKKYFILANVCAGLAFYSFGSGVLAFAGIGYYLLANRRYREILWLIPLPVILLASYVYMRQLGSVADTSTIQLSHAIPFFFNLTGTIAMVISSHATEAAWILGIILLVLAIGGLTKINHQSKISALILMLLANCLLIVISRDGLGIYMVSRFATLSPLLAMCLYLLYLPKISNKIVLGIVLLSGAFWAGSYVQYLPVMYNQKHQATAEAANWSRNRAWTYASERFQSNASDILIPSYNQGLWKSENSILSDQQLNLCLASKSMAFSMREENQKLTIDDFPFETGLQLPYYLILIDTLTLNKAFVKNIEFRPSSKKNLLFHGQWLSNSGIVNLQQAQLAKGTYQIYVYDPGSQRFWKTNRTFLR</sequence>
<accession>A0ABU3TNW7</accession>
<evidence type="ECO:0008006" key="4">
    <source>
        <dbReference type="Google" id="ProtNLM"/>
    </source>
</evidence>
<keyword evidence="1" id="KW-0812">Transmembrane</keyword>
<reference evidence="2 3" key="1">
    <citation type="submission" date="2023-09" db="EMBL/GenBank/DDBJ databases">
        <title>Aquirufa genomes.</title>
        <authorList>
            <person name="Pitt A."/>
        </authorList>
    </citation>
    <scope>NUCLEOTIDE SEQUENCE [LARGE SCALE GENOMIC DNA]</scope>
    <source>
        <strain evidence="2 3">LEOWEIH-7C</strain>
    </source>
</reference>
<feature type="transmembrane region" description="Helical" evidence="1">
    <location>
        <begin position="7"/>
        <end position="24"/>
    </location>
</feature>
<keyword evidence="1" id="KW-0472">Membrane</keyword>
<keyword evidence="3" id="KW-1185">Reference proteome</keyword>
<feature type="transmembrane region" description="Helical" evidence="1">
    <location>
        <begin position="165"/>
        <end position="191"/>
    </location>
</feature>
<name>A0ABU3TNW7_9BACT</name>
<dbReference type="Proteomes" id="UP001249959">
    <property type="component" value="Unassembled WGS sequence"/>
</dbReference>
<feature type="transmembrane region" description="Helical" evidence="1">
    <location>
        <begin position="259"/>
        <end position="277"/>
    </location>
</feature>
<evidence type="ECO:0000256" key="1">
    <source>
        <dbReference type="SAM" id="Phobius"/>
    </source>
</evidence>
<proteinExistence type="predicted"/>
<feature type="transmembrane region" description="Helical" evidence="1">
    <location>
        <begin position="336"/>
        <end position="355"/>
    </location>
</feature>
<dbReference type="EMBL" id="JAVNWW010000001">
    <property type="protein sequence ID" value="MDU0807556.1"/>
    <property type="molecule type" value="Genomic_DNA"/>
</dbReference>
<dbReference type="RefSeq" id="WP_316070095.1">
    <property type="nucleotide sequence ID" value="NZ_JAVNWW010000001.1"/>
</dbReference>
<evidence type="ECO:0000313" key="3">
    <source>
        <dbReference type="Proteomes" id="UP001249959"/>
    </source>
</evidence>
<protein>
    <recommendedName>
        <fullName evidence="4">Glycosyltransferase RgtA/B/C/D-like domain-containing protein</fullName>
    </recommendedName>
</protein>
<evidence type="ECO:0000313" key="2">
    <source>
        <dbReference type="EMBL" id="MDU0807556.1"/>
    </source>
</evidence>
<comment type="caution">
    <text evidence="2">The sequence shown here is derived from an EMBL/GenBank/DDBJ whole genome shotgun (WGS) entry which is preliminary data.</text>
</comment>
<feature type="transmembrane region" description="Helical" evidence="1">
    <location>
        <begin position="90"/>
        <end position="109"/>
    </location>
</feature>
<feature type="transmembrane region" description="Helical" evidence="1">
    <location>
        <begin position="232"/>
        <end position="253"/>
    </location>
</feature>
<keyword evidence="1" id="KW-1133">Transmembrane helix</keyword>
<feature type="transmembrane region" description="Helical" evidence="1">
    <location>
        <begin position="284"/>
        <end position="301"/>
    </location>
</feature>
<feature type="transmembrane region" description="Helical" evidence="1">
    <location>
        <begin position="307"/>
        <end position="329"/>
    </location>
</feature>
<organism evidence="2 3">
    <name type="scientific">Aquirufa regiilacus</name>
    <dbReference type="NCBI Taxonomy" id="3024868"/>
    <lineage>
        <taxon>Bacteria</taxon>
        <taxon>Pseudomonadati</taxon>
        <taxon>Bacteroidota</taxon>
        <taxon>Cytophagia</taxon>
        <taxon>Cytophagales</taxon>
        <taxon>Flectobacillaceae</taxon>
        <taxon>Aquirufa</taxon>
    </lineage>
</organism>
<feature type="transmembrane region" description="Helical" evidence="1">
    <location>
        <begin position="203"/>
        <end position="220"/>
    </location>
</feature>